<organism evidence="4 5">
    <name type="scientific">Cercospora beticola</name>
    <name type="common">Sugarbeet leaf spot fungus</name>
    <dbReference type="NCBI Taxonomy" id="122368"/>
    <lineage>
        <taxon>Eukaryota</taxon>
        <taxon>Fungi</taxon>
        <taxon>Dikarya</taxon>
        <taxon>Ascomycota</taxon>
        <taxon>Pezizomycotina</taxon>
        <taxon>Dothideomycetes</taxon>
        <taxon>Dothideomycetidae</taxon>
        <taxon>Mycosphaerellales</taxon>
        <taxon>Mycosphaerellaceae</taxon>
        <taxon>Cercospora</taxon>
    </lineage>
</organism>
<evidence type="ECO:0000313" key="5">
    <source>
        <dbReference type="Proteomes" id="UP001302367"/>
    </source>
</evidence>
<dbReference type="GeneID" id="35433778"/>
<dbReference type="InterPro" id="IPR036770">
    <property type="entry name" value="Ankyrin_rpt-contain_sf"/>
</dbReference>
<gene>
    <name evidence="4" type="ORF">RHO25_010330</name>
</gene>
<dbReference type="RefSeq" id="XP_023451368.2">
    <property type="nucleotide sequence ID" value="XM_023602755.2"/>
</dbReference>
<dbReference type="Pfam" id="PF00023">
    <property type="entry name" value="Ank"/>
    <property type="match status" value="1"/>
</dbReference>
<accession>A0ABZ0P1R7</accession>
<name>A0ABZ0P1R7_CERBT</name>
<evidence type="ECO:0000256" key="3">
    <source>
        <dbReference type="PROSITE-ProRule" id="PRU00023"/>
    </source>
</evidence>
<keyword evidence="2 3" id="KW-0040">ANK repeat</keyword>
<dbReference type="PROSITE" id="PS50297">
    <property type="entry name" value="ANK_REP_REGION"/>
    <property type="match status" value="1"/>
</dbReference>
<evidence type="ECO:0008006" key="6">
    <source>
        <dbReference type="Google" id="ProtNLM"/>
    </source>
</evidence>
<keyword evidence="1" id="KW-0677">Repeat</keyword>
<dbReference type="PANTHER" id="PTHR24189">
    <property type="entry name" value="MYOTROPHIN"/>
    <property type="match status" value="1"/>
</dbReference>
<evidence type="ECO:0000256" key="2">
    <source>
        <dbReference type="ARBA" id="ARBA00023043"/>
    </source>
</evidence>
<dbReference type="SMART" id="SM00248">
    <property type="entry name" value="ANK"/>
    <property type="match status" value="5"/>
</dbReference>
<dbReference type="Proteomes" id="UP001302367">
    <property type="component" value="Chromosome 7"/>
</dbReference>
<feature type="repeat" description="ANK" evidence="3">
    <location>
        <begin position="213"/>
        <end position="245"/>
    </location>
</feature>
<dbReference type="PROSITE" id="PS50088">
    <property type="entry name" value="ANK_REPEAT"/>
    <property type="match status" value="1"/>
</dbReference>
<dbReference type="EMBL" id="CP134190">
    <property type="protein sequence ID" value="WPB05676.1"/>
    <property type="molecule type" value="Genomic_DNA"/>
</dbReference>
<dbReference type="SUPFAM" id="SSF48403">
    <property type="entry name" value="Ankyrin repeat"/>
    <property type="match status" value="1"/>
</dbReference>
<evidence type="ECO:0000256" key="1">
    <source>
        <dbReference type="ARBA" id="ARBA00022737"/>
    </source>
</evidence>
<keyword evidence="5" id="KW-1185">Reference proteome</keyword>
<dbReference type="PANTHER" id="PTHR24189:SF50">
    <property type="entry name" value="ANKYRIN REPEAT AND SOCS BOX PROTEIN 2"/>
    <property type="match status" value="1"/>
</dbReference>
<sequence length="382" mass="42268">MAQHPEHEAHLQELRGACSNDELVKVQRLLAMERVEKSEASALLDCSLDNLDILRCLLHYGADANEIDLRDVQSRDLLILLLEFGYDVAKTGHTILQDFAGDRQVLDLLLDHGVDVKKIETARTADGLALYPGGYDNSIKILNGSAANADVELFDHLVSRGAEPARSLALHYTSKCKVPESAVTILSHLLDVYDMDIHADTDDLRNFFHDSPDSGTPLCSAIYYKNLAVVEALLKRGADPDRCGATGHLPTSKAMGDALFEGFLPALAPLLDAGADPTLALRHAVKRGNVDCAKVCLGYGADVKAGLQIAHEREVKRLREWANMPADIVDDEAPRYEAQRERNIAMIDFLASWKGDQRVNHFARRLRTRFYSFDHDHAALPK</sequence>
<dbReference type="Gene3D" id="1.25.40.20">
    <property type="entry name" value="Ankyrin repeat-containing domain"/>
    <property type="match status" value="2"/>
</dbReference>
<protein>
    <recommendedName>
        <fullName evidence="6">Ankyrin repeat protein</fullName>
    </recommendedName>
</protein>
<reference evidence="4 5" key="1">
    <citation type="submission" date="2023-09" db="EMBL/GenBank/DDBJ databases">
        <title>Complete-Gapless Cercospora beticola genome.</title>
        <authorList>
            <person name="Wyatt N.A."/>
            <person name="Spanner R.E."/>
            <person name="Bolton M.D."/>
        </authorList>
    </citation>
    <scope>NUCLEOTIDE SEQUENCE [LARGE SCALE GENOMIC DNA]</scope>
    <source>
        <strain evidence="4">Cb09-40</strain>
    </source>
</reference>
<dbReference type="InterPro" id="IPR002110">
    <property type="entry name" value="Ankyrin_rpt"/>
</dbReference>
<evidence type="ECO:0000313" key="4">
    <source>
        <dbReference type="EMBL" id="WPB05676.1"/>
    </source>
</evidence>
<dbReference type="InterPro" id="IPR050745">
    <property type="entry name" value="Multifunctional_regulatory"/>
</dbReference>
<proteinExistence type="predicted"/>